<evidence type="ECO:0000256" key="1">
    <source>
        <dbReference type="PROSITE-ProRule" id="PRU00042"/>
    </source>
</evidence>
<dbReference type="AlphaFoldDB" id="A0A9N9MHW0"/>
<dbReference type="EMBL" id="OU892289">
    <property type="protein sequence ID" value="CAG9763475.1"/>
    <property type="molecule type" value="Genomic_DNA"/>
</dbReference>
<keyword evidence="1" id="KW-0479">Metal-binding</keyword>
<evidence type="ECO:0000259" key="2">
    <source>
        <dbReference type="PROSITE" id="PS50157"/>
    </source>
</evidence>
<dbReference type="SMART" id="SM00355">
    <property type="entry name" value="ZnF_C2H2"/>
    <property type="match status" value="2"/>
</dbReference>
<dbReference type="PANTHER" id="PTHR33936:SF25">
    <property type="entry name" value="C2H2-TYPE DOMAIN-CONTAINING PROTEIN"/>
    <property type="match status" value="1"/>
</dbReference>
<gene>
    <name evidence="3" type="ORF">CEUTPL_LOCUS4136</name>
</gene>
<dbReference type="PROSITE" id="PS50157">
    <property type="entry name" value="ZINC_FINGER_C2H2_2"/>
    <property type="match status" value="1"/>
</dbReference>
<dbReference type="OrthoDB" id="6782111at2759"/>
<organism evidence="3 4">
    <name type="scientific">Ceutorhynchus assimilis</name>
    <name type="common">cabbage seed weevil</name>
    <dbReference type="NCBI Taxonomy" id="467358"/>
    <lineage>
        <taxon>Eukaryota</taxon>
        <taxon>Metazoa</taxon>
        <taxon>Ecdysozoa</taxon>
        <taxon>Arthropoda</taxon>
        <taxon>Hexapoda</taxon>
        <taxon>Insecta</taxon>
        <taxon>Pterygota</taxon>
        <taxon>Neoptera</taxon>
        <taxon>Endopterygota</taxon>
        <taxon>Coleoptera</taxon>
        <taxon>Polyphaga</taxon>
        <taxon>Cucujiformia</taxon>
        <taxon>Curculionidae</taxon>
        <taxon>Ceutorhynchinae</taxon>
        <taxon>Ceutorhynchus</taxon>
    </lineage>
</organism>
<accession>A0A9N9MHW0</accession>
<dbReference type="InterPro" id="IPR013087">
    <property type="entry name" value="Znf_C2H2_type"/>
</dbReference>
<keyword evidence="4" id="KW-1185">Reference proteome</keyword>
<name>A0A9N9MHW0_9CUCU</name>
<protein>
    <recommendedName>
        <fullName evidence="2">C2H2-type domain-containing protein</fullName>
    </recommendedName>
</protein>
<dbReference type="Proteomes" id="UP001152799">
    <property type="component" value="Chromosome 13"/>
</dbReference>
<sequence length="355" mass="41582">MSDSEKVYFCCYLCSKLFASQGSLTKHQKTIHMIHEKKPFAANFEEFNNKCLEEDCRTSYRQISHLRCHLETFHNWKIEKEEWHFSTKEEFEIWFSDTCEKNNLQYFRREETKKNLTYFNCYRSGKVIVKSVNRQRKVKSQGSCKLGINCVSQIILKKNSDNTYFVTYYKTHYGHSTELQHLTLSNQKRLEVASYLAKGLSENEVFNMYRKDQIDENVVRSDFITKKDIRNIKIKFFKGKNGAPCEYINTVIPDAVIEEEIEDNNNYNTEDIREEIRNKLNELQFSLEICNDAVVLPLILDSLKKANSLVTVVRTESGGIEGQSDSELCQEEPPNKKSMTQSLFYSGFMTGTLNF</sequence>
<dbReference type="InterPro" id="IPR052797">
    <property type="entry name" value="RegFact_GeneExpr_CellDeath"/>
</dbReference>
<dbReference type="PROSITE" id="PS00028">
    <property type="entry name" value="ZINC_FINGER_C2H2_1"/>
    <property type="match status" value="2"/>
</dbReference>
<keyword evidence="1" id="KW-0863">Zinc-finger</keyword>
<dbReference type="PANTHER" id="PTHR33936">
    <property type="entry name" value="PROTEIN CBG17840"/>
    <property type="match status" value="1"/>
</dbReference>
<reference evidence="3" key="1">
    <citation type="submission" date="2022-01" db="EMBL/GenBank/DDBJ databases">
        <authorList>
            <person name="King R."/>
        </authorList>
    </citation>
    <scope>NUCLEOTIDE SEQUENCE</scope>
</reference>
<dbReference type="Gene3D" id="3.30.160.60">
    <property type="entry name" value="Classic Zinc Finger"/>
    <property type="match status" value="1"/>
</dbReference>
<evidence type="ECO:0000313" key="4">
    <source>
        <dbReference type="Proteomes" id="UP001152799"/>
    </source>
</evidence>
<keyword evidence="1" id="KW-0862">Zinc</keyword>
<proteinExistence type="predicted"/>
<dbReference type="GO" id="GO:0008270">
    <property type="term" value="F:zinc ion binding"/>
    <property type="evidence" value="ECO:0007669"/>
    <property type="project" value="UniProtKB-KW"/>
</dbReference>
<evidence type="ECO:0000313" key="3">
    <source>
        <dbReference type="EMBL" id="CAG9763475.1"/>
    </source>
</evidence>
<feature type="domain" description="C2H2-type" evidence="2">
    <location>
        <begin position="9"/>
        <end position="37"/>
    </location>
</feature>